<evidence type="ECO:0000313" key="1">
    <source>
        <dbReference type="EMBL" id="KAI4869129.1"/>
    </source>
</evidence>
<accession>A0ACB9ZD82</accession>
<gene>
    <name evidence="1" type="ORF">F4820DRAFT_464654</name>
</gene>
<evidence type="ECO:0000313" key="2">
    <source>
        <dbReference type="Proteomes" id="UP001497700"/>
    </source>
</evidence>
<reference evidence="1 2" key="1">
    <citation type="journal article" date="2022" name="New Phytol.">
        <title>Ecological generalism drives hyperdiversity of secondary metabolite gene clusters in xylarialean endophytes.</title>
        <authorList>
            <person name="Franco M.E.E."/>
            <person name="Wisecaver J.H."/>
            <person name="Arnold A.E."/>
            <person name="Ju Y.M."/>
            <person name="Slot J.C."/>
            <person name="Ahrendt S."/>
            <person name="Moore L.P."/>
            <person name="Eastman K.E."/>
            <person name="Scott K."/>
            <person name="Konkel Z."/>
            <person name="Mondo S.J."/>
            <person name="Kuo A."/>
            <person name="Hayes R.D."/>
            <person name="Haridas S."/>
            <person name="Andreopoulos B."/>
            <person name="Riley R."/>
            <person name="LaButti K."/>
            <person name="Pangilinan J."/>
            <person name="Lipzen A."/>
            <person name="Amirebrahimi M."/>
            <person name="Yan J."/>
            <person name="Adam C."/>
            <person name="Keymanesh K."/>
            <person name="Ng V."/>
            <person name="Louie K."/>
            <person name="Northen T."/>
            <person name="Drula E."/>
            <person name="Henrissat B."/>
            <person name="Hsieh H.M."/>
            <person name="Youens-Clark K."/>
            <person name="Lutzoni F."/>
            <person name="Miadlikowska J."/>
            <person name="Eastwood D.C."/>
            <person name="Hamelin R.C."/>
            <person name="Grigoriev I.V."/>
            <person name="U'Ren J.M."/>
        </authorList>
    </citation>
    <scope>NUCLEOTIDE SEQUENCE [LARGE SCALE GENOMIC DNA]</scope>
    <source>
        <strain evidence="1 2">CBS 119005</strain>
    </source>
</reference>
<dbReference type="Proteomes" id="UP001497700">
    <property type="component" value="Unassembled WGS sequence"/>
</dbReference>
<comment type="caution">
    <text evidence="1">The sequence shown here is derived from an EMBL/GenBank/DDBJ whole genome shotgun (WGS) entry which is preliminary data.</text>
</comment>
<sequence>MLMLIYIILIQGLIRPIPASSGFQPHCTIPPESTNFVFVSGANVRGTLDILWASLFTLITCCWTVQHLNIPRQLQRPKWPEGPKNVWRESVRYAYRLIKFSFFSAWPKIKWTLLVLVIPEFLVGKALQERYLAKKSVGEFKDLARRLGKRTEEFQWMEEHWTITHGFYANMGGFVLRIRCDGELQDIPLNCISLREMCEASASSKYKTTVIGPWSSIGMFKIPRITDDEINDKSKSDSLIKVITIGHLLWFVIQVAVRVSRGLAVSQLEIAVLAYAACTVFVFFLCLSKPQNVRAPTMLLAGEPTKFQGTLCSCSSSQSQDSAIPIPIPTLSEDDRDQILAKSYLTSWFGILRPFVTFGEAWDGKGMRLGPIPNDAVLTYAHSYNKVKIGRYSFTSTWIDIGSLVAGVVFGSTHCIAWTSHFPTPTEQVLWQVASVCTAALLPILALCKMAHYTPFSSESPSIHYTLSILEFLTSLAYLLARLYLVIEIFRTLYFLPSSAFVGTWTSDIPHFV</sequence>
<protein>
    <submittedName>
        <fullName evidence="1">Uncharacterized protein</fullName>
    </submittedName>
</protein>
<proteinExistence type="predicted"/>
<name>A0ACB9ZD82_9PEZI</name>
<dbReference type="EMBL" id="MU393433">
    <property type="protein sequence ID" value="KAI4869129.1"/>
    <property type="molecule type" value="Genomic_DNA"/>
</dbReference>
<keyword evidence="2" id="KW-1185">Reference proteome</keyword>
<organism evidence="1 2">
    <name type="scientific">Hypoxylon rubiginosum</name>
    <dbReference type="NCBI Taxonomy" id="110542"/>
    <lineage>
        <taxon>Eukaryota</taxon>
        <taxon>Fungi</taxon>
        <taxon>Dikarya</taxon>
        <taxon>Ascomycota</taxon>
        <taxon>Pezizomycotina</taxon>
        <taxon>Sordariomycetes</taxon>
        <taxon>Xylariomycetidae</taxon>
        <taxon>Xylariales</taxon>
        <taxon>Hypoxylaceae</taxon>
        <taxon>Hypoxylon</taxon>
    </lineage>
</organism>